<sequence>MIIETTKYLMDLYLTGNFYEILVLAPSFQNLDLPIPARLILSLVLLQLGRVQTGIRELAISIELASDEKERHLLSEYLLKAQQQSYSSQIRAPPIHKQADMFLIANGILETYSLGRICIITNNLCCDVLKSIITKDEVGLLNKFVQSVKHFSPLYVYREVSQKREMFESYMNKEISKYPEIEYSNCSSSTMLEMISRVTRRSPSKVFSLAISGLVVKHQIVRGFLCYVCEEYHKAFEIFEWLEIYFIGSEEILMDRNEFLSNVTRRQVVLLLICSYLMIVDKKEEQLLESKLCYPAYHWRRSKKCEKSDTAENLLVSITSVGKDMNRISELLSGRLCLYFICAGGLYEKLAFKRATSVKINTNILALRLNQDEIKEMLRKYIIATTITAHDDPSVIDLYQRILWGLLMYGGIHLQAFWFFKFLRDYFFKELSIGPIMFDKSGTFYPFGEKDILTKYPNSHECVEKIYHLRKTMIEDSCAVDNDITPLHHSDSHQYLIPQVFVYNNQLIYSNEFYDEMVPYCSQRDFISISNNDVRPKIRDQQKLNGEIVSKCIKVSAGFMRLWLNSFEIYRGIIPEEIIEFWEESRMEKVDFEDFEEENL</sequence>
<reference evidence="1" key="1">
    <citation type="submission" date="2022-03" db="EMBL/GenBank/DDBJ databases">
        <authorList>
            <person name="Legras J.-L."/>
            <person name="Devillers H."/>
            <person name="Grondin C."/>
        </authorList>
    </citation>
    <scope>NUCLEOTIDE SEQUENCE</scope>
    <source>
        <strain evidence="1">CLIB 1423</strain>
    </source>
</reference>
<comment type="caution">
    <text evidence="1">The sequence shown here is derived from an EMBL/GenBank/DDBJ whole genome shotgun (WGS) entry which is preliminary data.</text>
</comment>
<organism evidence="1 2">
    <name type="scientific">[Candida] railenensis</name>
    <dbReference type="NCBI Taxonomy" id="45579"/>
    <lineage>
        <taxon>Eukaryota</taxon>
        <taxon>Fungi</taxon>
        <taxon>Dikarya</taxon>
        <taxon>Ascomycota</taxon>
        <taxon>Saccharomycotina</taxon>
        <taxon>Pichiomycetes</taxon>
        <taxon>Debaryomycetaceae</taxon>
        <taxon>Kurtzmaniella</taxon>
    </lineage>
</organism>
<dbReference type="Proteomes" id="UP000837801">
    <property type="component" value="Unassembled WGS sequence"/>
</dbReference>
<accession>A0A9P0VWB0</accession>
<evidence type="ECO:0000313" key="2">
    <source>
        <dbReference type="Proteomes" id="UP000837801"/>
    </source>
</evidence>
<gene>
    <name evidence="1" type="ORF">CLIB1423_01S06172</name>
</gene>
<keyword evidence="2" id="KW-1185">Reference proteome</keyword>
<name>A0A9P0VWB0_9ASCO</name>
<protein>
    <submittedName>
        <fullName evidence="1">Uncharacterized protein</fullName>
    </submittedName>
</protein>
<evidence type="ECO:0000313" key="1">
    <source>
        <dbReference type="EMBL" id="CAH2350264.1"/>
    </source>
</evidence>
<dbReference type="OrthoDB" id="4065753at2759"/>
<dbReference type="EMBL" id="CAKXYY010000001">
    <property type="protein sequence ID" value="CAH2350264.1"/>
    <property type="molecule type" value="Genomic_DNA"/>
</dbReference>
<dbReference type="AlphaFoldDB" id="A0A9P0VWB0"/>
<proteinExistence type="predicted"/>